<dbReference type="Pfam" id="PF10513">
    <property type="entry name" value="EPL1"/>
    <property type="match status" value="1"/>
</dbReference>
<protein>
    <submittedName>
        <fullName evidence="18">Bromodomain-containing protein 1 BR140-like protein</fullName>
    </submittedName>
</protein>
<evidence type="ECO:0000313" key="18">
    <source>
        <dbReference type="EMBL" id="TWW64545.1"/>
    </source>
</evidence>
<comment type="subcellular location">
    <subcellularLocation>
        <location evidence="1">Nucleus</location>
    </subcellularLocation>
</comment>
<dbReference type="CDD" id="cd15572">
    <property type="entry name" value="PHD_BRPF"/>
    <property type="match status" value="1"/>
</dbReference>
<dbReference type="AlphaFoldDB" id="A0A5C6NBN4"/>
<evidence type="ECO:0000256" key="2">
    <source>
        <dbReference type="ARBA" id="ARBA00022553"/>
    </source>
</evidence>
<keyword evidence="8 10" id="KW-0103">Bromodomain</keyword>
<dbReference type="Gene3D" id="2.30.30.140">
    <property type="match status" value="1"/>
</dbReference>
<dbReference type="InterPro" id="IPR019787">
    <property type="entry name" value="Znf_PHD-finger"/>
</dbReference>
<reference evidence="18 19" key="1">
    <citation type="submission" date="2019-04" db="EMBL/GenBank/DDBJ databases">
        <title>Chromosome genome assembly for Takifugu flavidus.</title>
        <authorList>
            <person name="Xiao S."/>
        </authorList>
    </citation>
    <scope>NUCLEOTIDE SEQUENCE [LARGE SCALE GENOMIC DNA]</scope>
    <source>
        <strain evidence="18">HTHZ2018</strain>
        <tissue evidence="18">Muscle</tissue>
    </source>
</reference>
<sequence length="1225" mass="137466">MKKRARQHRVSVPRRPSSPIKPSPNKQILTYAQARRMVEFDIDGRVHRISIFDKLDVIWDDDPTVQEMMECTSNKENAEKPQQQVLVRSVRLKNNQEKRNAALGLTGHGEAAEHHTSVSAGPKLQEPKFRTVEYNLPAVPRRPATYYKYAEKTEEELDEETEYDMDEEDYAWLELVNEKRRSEGVSQVSYNVFEFLVDRFEKELYLENLDQGGEMHAAIDEDAVCCICTDGECHNSNAILFCDMCNVAVHQECYGVPYIPEGQWLCRHCLQASGRPAECILCPNKGGAVKKTEDDRWGHVVCALWVPEVGFSNTTFIEPIDGVGHIPPARWKLTCYLCKEKGVGACIQCHKANCYTAFHVSCAQQAGLFMKMEPVKEVKESGEAAFSVRKTAYCGAHMPNGCVRRPLAIYEDSKPKNGLCRKSDRARSAAKGPSKGKQKKKSKNKKPETESESEDPTPAPVPSFPAHRLQNIMNQVSIQKKKAFVELVLSYWKLKRQSRNGHPLVRRLQTSLHAQKNAQPGQNEEESRALKEQLKEWHRLRHDLERARLLLELIRKREKLKREEIKQHETLLEMQLTPFSILLRALLDQLQVKDQARIFAQPVDVSEVPDYLDHIKHPMDFSTMRQRIDSQSYSNLDQFEKDFNLIVDNCMKYNSKDTYFYRAAVRLRDQGGALLRKARRDIEKIGFDSESGMHLSDAPKIHDSPAFSWEDVDRLLVPANREHLPLDKQLQQLLEKLDLTCAMKSSPSRSKRLKLLKKTINDVRSEMSLSRVVPSAHHPPPSAACAHPEPGKAKDREKLKPNGHFTDDEAGALGLHPPPHPLGRRPRAAHPQAHRRRSGLPRKARRKSADSDGEIPQLLPSVPHLNGYARDGAPGSLPGGEAGAEARGAVSRRTRPCCSASPRSPACTRPPGRKRGPQTGGLRGRGRGRRETRPSSAPSPSCRWSSPGWRRCCTNGRGSTTAAGTARASWGRRRSEEDEAPVKRLNTGLSSGFLGGDEEKESQSPSRAVEPRRRCASESSISSSSSLQGSTSTTLSLPKCGKGKPALVRRNTVEDKSELIACIETGNFAKAARLAAEVGNSNIWMPASAATVALEPLKLVWAKCSGYPSYPALIIDPHMPRVGCQHNGVSIPTPPTDVLRIGEQMQYKAEEKLYLVLFFDNKRSWQWLPRSKMVPLGMDKTIDKIKMMEGRTSSIRKAVQIAFSRAMNHLSIVQDEPVSDLSDVD</sequence>
<dbReference type="SUPFAM" id="SSF47370">
    <property type="entry name" value="Bromodomain"/>
    <property type="match status" value="1"/>
</dbReference>
<evidence type="ECO:0000259" key="15">
    <source>
        <dbReference type="PROSITE" id="PS50016"/>
    </source>
</evidence>
<dbReference type="InterPro" id="IPR013083">
    <property type="entry name" value="Znf_RING/FYVE/PHD"/>
</dbReference>
<dbReference type="PROSITE" id="PS51805">
    <property type="entry name" value="EPHD"/>
    <property type="match status" value="1"/>
</dbReference>
<feature type="domain" description="PHD-type" evidence="15">
    <location>
        <begin position="222"/>
        <end position="272"/>
    </location>
</feature>
<feature type="compositionally biased region" description="Basic residues" evidence="13">
    <location>
        <begin position="1"/>
        <end position="12"/>
    </location>
</feature>
<evidence type="ECO:0000256" key="11">
    <source>
        <dbReference type="PROSITE-ProRule" id="PRU00146"/>
    </source>
</evidence>
<comment type="caution">
    <text evidence="18">The sequence shown here is derived from an EMBL/GenBank/DDBJ whole genome shotgun (WGS) entry which is preliminary data.</text>
</comment>
<evidence type="ECO:0000256" key="8">
    <source>
        <dbReference type="ARBA" id="ARBA00023117"/>
    </source>
</evidence>
<dbReference type="FunFam" id="3.30.40.10:FF:000007">
    <property type="entry name" value="Bromodomain containing 1, isoform CRA_b"/>
    <property type="match status" value="1"/>
</dbReference>
<proteinExistence type="predicted"/>
<keyword evidence="12" id="KW-0175">Coiled coil</keyword>
<dbReference type="GO" id="GO:0005634">
    <property type="term" value="C:nucleus"/>
    <property type="evidence" value="ECO:0007669"/>
    <property type="project" value="UniProtKB-SubCell"/>
</dbReference>
<dbReference type="PROSITE" id="PS50016">
    <property type="entry name" value="ZF_PHD_2"/>
    <property type="match status" value="1"/>
</dbReference>
<evidence type="ECO:0000259" key="14">
    <source>
        <dbReference type="PROSITE" id="PS50014"/>
    </source>
</evidence>
<dbReference type="InterPro" id="IPR018359">
    <property type="entry name" value="Bromodomain_CS"/>
</dbReference>
<feature type="compositionally biased region" description="Basic and acidic residues" evidence="13">
    <location>
        <begin position="973"/>
        <end position="982"/>
    </location>
</feature>
<keyword evidence="6" id="KW-0862">Zinc</keyword>
<dbReference type="PROSITE" id="PS50014">
    <property type="entry name" value="BROMODOMAIN_2"/>
    <property type="match status" value="1"/>
</dbReference>
<dbReference type="InterPro" id="IPR034732">
    <property type="entry name" value="EPHD"/>
</dbReference>
<feature type="domain" description="PWWP" evidence="16">
    <location>
        <begin position="1096"/>
        <end position="1179"/>
    </location>
</feature>
<feature type="compositionally biased region" description="Basic and acidic residues" evidence="13">
    <location>
        <begin position="789"/>
        <end position="800"/>
    </location>
</feature>
<feature type="compositionally biased region" description="Basic and acidic residues" evidence="13">
    <location>
        <begin position="418"/>
        <end position="427"/>
    </location>
</feature>
<dbReference type="InterPro" id="IPR050701">
    <property type="entry name" value="Histone_Mod_Regulator"/>
</dbReference>
<dbReference type="GO" id="GO:0006357">
    <property type="term" value="P:regulation of transcription by RNA polymerase II"/>
    <property type="evidence" value="ECO:0007669"/>
    <property type="project" value="TreeGrafter"/>
</dbReference>
<organism evidence="18 19">
    <name type="scientific">Takifugu flavidus</name>
    <name type="common">sansaifugu</name>
    <dbReference type="NCBI Taxonomy" id="433684"/>
    <lineage>
        <taxon>Eukaryota</taxon>
        <taxon>Metazoa</taxon>
        <taxon>Chordata</taxon>
        <taxon>Craniata</taxon>
        <taxon>Vertebrata</taxon>
        <taxon>Euteleostomi</taxon>
        <taxon>Actinopterygii</taxon>
        <taxon>Neopterygii</taxon>
        <taxon>Teleostei</taxon>
        <taxon>Neoteleostei</taxon>
        <taxon>Acanthomorphata</taxon>
        <taxon>Eupercaria</taxon>
        <taxon>Tetraodontiformes</taxon>
        <taxon>Tetradontoidea</taxon>
        <taxon>Tetraodontidae</taxon>
        <taxon>Takifugu</taxon>
    </lineage>
</organism>
<dbReference type="Proteomes" id="UP000324091">
    <property type="component" value="Chromosome 22"/>
</dbReference>
<feature type="region of interest" description="Disordered" evidence="13">
    <location>
        <begin position="1"/>
        <end position="25"/>
    </location>
</feature>
<feature type="compositionally biased region" description="Basic residues" evidence="13">
    <location>
        <begin position="434"/>
        <end position="444"/>
    </location>
</feature>
<keyword evidence="2" id="KW-0597">Phosphoprotein</keyword>
<keyword evidence="9" id="KW-0539">Nucleus</keyword>
<gene>
    <name evidence="18" type="ORF">D4764_22G0001920</name>
</gene>
<dbReference type="InterPro" id="IPR019542">
    <property type="entry name" value="Enhancer_polycomb-like_N"/>
</dbReference>
<dbReference type="PROSITE" id="PS50812">
    <property type="entry name" value="PWWP"/>
    <property type="match status" value="1"/>
</dbReference>
<dbReference type="EMBL" id="RHFK02000015">
    <property type="protein sequence ID" value="TWW64545.1"/>
    <property type="molecule type" value="Genomic_DNA"/>
</dbReference>
<evidence type="ECO:0000256" key="10">
    <source>
        <dbReference type="PROSITE-ProRule" id="PRU00035"/>
    </source>
</evidence>
<evidence type="ECO:0000256" key="4">
    <source>
        <dbReference type="ARBA" id="ARBA00022737"/>
    </source>
</evidence>
<dbReference type="SUPFAM" id="SSF63748">
    <property type="entry name" value="Tudor/PWWP/MBT"/>
    <property type="match status" value="1"/>
</dbReference>
<dbReference type="PANTHER" id="PTHR13793">
    <property type="entry name" value="PHD FINGER PROTEINS"/>
    <property type="match status" value="1"/>
</dbReference>
<evidence type="ECO:0000256" key="6">
    <source>
        <dbReference type="ARBA" id="ARBA00022833"/>
    </source>
</evidence>
<dbReference type="SUPFAM" id="SSF57903">
    <property type="entry name" value="FYVE/PHD zinc finger"/>
    <property type="match status" value="1"/>
</dbReference>
<dbReference type="InterPro" id="IPR019786">
    <property type="entry name" value="Zinc_finger_PHD-type_CS"/>
</dbReference>
<name>A0A5C6NBN4_9TELE</name>
<feature type="coiled-coil region" evidence="12">
    <location>
        <begin position="527"/>
        <end position="566"/>
    </location>
</feature>
<evidence type="ECO:0000256" key="9">
    <source>
        <dbReference type="ARBA" id="ARBA00023242"/>
    </source>
</evidence>
<keyword evidence="3" id="KW-0479">Metal-binding</keyword>
<dbReference type="Gene3D" id="3.30.40.10">
    <property type="entry name" value="Zinc/RING finger domain, C3HC4 (zinc finger)"/>
    <property type="match status" value="2"/>
</dbReference>
<dbReference type="PANTHER" id="PTHR13793:SF17">
    <property type="entry name" value="BROMODOMAIN-CONTAINING PROTEIN 1"/>
    <property type="match status" value="1"/>
</dbReference>
<feature type="domain" description="Bromo" evidence="14">
    <location>
        <begin position="591"/>
        <end position="661"/>
    </location>
</feature>
<feature type="compositionally biased region" description="Low complexity" evidence="13">
    <location>
        <begin position="956"/>
        <end position="969"/>
    </location>
</feature>
<evidence type="ECO:0000256" key="13">
    <source>
        <dbReference type="SAM" id="MobiDB-lite"/>
    </source>
</evidence>
<dbReference type="CDD" id="cd05512">
    <property type="entry name" value="Bromo_brd1_like"/>
    <property type="match status" value="1"/>
</dbReference>
<dbReference type="InterPro" id="IPR001487">
    <property type="entry name" value="Bromodomain"/>
</dbReference>
<feature type="region of interest" description="Disordered" evidence="13">
    <location>
        <begin position="418"/>
        <end position="465"/>
    </location>
</feature>
<evidence type="ECO:0000256" key="7">
    <source>
        <dbReference type="ARBA" id="ARBA00022990"/>
    </source>
</evidence>
<evidence type="ECO:0000313" key="19">
    <source>
        <dbReference type="Proteomes" id="UP000324091"/>
    </source>
</evidence>
<dbReference type="SMART" id="SM00293">
    <property type="entry name" value="PWWP"/>
    <property type="match status" value="1"/>
</dbReference>
<dbReference type="Pfam" id="PF00855">
    <property type="entry name" value="PWWP"/>
    <property type="match status" value="1"/>
</dbReference>
<dbReference type="PROSITE" id="PS01359">
    <property type="entry name" value="ZF_PHD_1"/>
    <property type="match status" value="1"/>
</dbReference>
<feature type="region of interest" description="Disordered" evidence="13">
    <location>
        <begin position="770"/>
        <end position="1041"/>
    </location>
</feature>
<dbReference type="InterPro" id="IPR000313">
    <property type="entry name" value="PWWP_dom"/>
</dbReference>
<evidence type="ECO:0000259" key="17">
    <source>
        <dbReference type="PROSITE" id="PS51805"/>
    </source>
</evidence>
<evidence type="ECO:0000256" key="1">
    <source>
        <dbReference type="ARBA" id="ARBA00004123"/>
    </source>
</evidence>
<dbReference type="PROSITE" id="PS00633">
    <property type="entry name" value="BROMODOMAIN_1"/>
    <property type="match status" value="1"/>
</dbReference>
<dbReference type="Pfam" id="PF13831">
    <property type="entry name" value="PHD_2"/>
    <property type="match status" value="1"/>
</dbReference>
<keyword evidence="19" id="KW-1185">Reference proteome</keyword>
<keyword evidence="5 11" id="KW-0863">Zinc-finger</keyword>
<dbReference type="Gene3D" id="1.20.920.10">
    <property type="entry name" value="Bromodomain-like"/>
    <property type="match status" value="1"/>
</dbReference>
<dbReference type="SMART" id="SM00249">
    <property type="entry name" value="PHD"/>
    <property type="match status" value="2"/>
</dbReference>
<dbReference type="Pfam" id="PF00439">
    <property type="entry name" value="Bromodomain"/>
    <property type="match status" value="1"/>
</dbReference>
<dbReference type="Pfam" id="PF13832">
    <property type="entry name" value="zf-HC5HC2H_2"/>
    <property type="match status" value="1"/>
</dbReference>
<dbReference type="SMART" id="SM00297">
    <property type="entry name" value="BROMO"/>
    <property type="match status" value="1"/>
</dbReference>
<feature type="compositionally biased region" description="Low complexity" evidence="13">
    <location>
        <begin position="934"/>
        <end position="947"/>
    </location>
</feature>
<feature type="compositionally biased region" description="Low complexity" evidence="13">
    <location>
        <begin position="1017"/>
        <end position="1037"/>
    </location>
</feature>
<dbReference type="InterPro" id="IPR001965">
    <property type="entry name" value="Znf_PHD"/>
</dbReference>
<keyword evidence="7" id="KW-0007">Acetylation</keyword>
<feature type="compositionally biased region" description="Basic residues" evidence="13">
    <location>
        <begin position="822"/>
        <end position="846"/>
    </location>
</feature>
<accession>A0A5C6NBN4</accession>
<feature type="domain" description="PHD-type" evidence="17">
    <location>
        <begin position="276"/>
        <end position="398"/>
    </location>
</feature>
<keyword evidence="4" id="KW-0677">Repeat</keyword>
<dbReference type="PRINTS" id="PR00503">
    <property type="entry name" value="BROMODOMAIN"/>
</dbReference>
<dbReference type="FunFam" id="2.30.30.140:FF:000008">
    <property type="entry name" value="Bromodomain containing 1, isoform CRA_b"/>
    <property type="match status" value="1"/>
</dbReference>
<dbReference type="InterPro" id="IPR011011">
    <property type="entry name" value="Znf_FYVE_PHD"/>
</dbReference>
<dbReference type="InterPro" id="IPR036427">
    <property type="entry name" value="Bromodomain-like_sf"/>
</dbReference>
<evidence type="ECO:0000259" key="16">
    <source>
        <dbReference type="PROSITE" id="PS50812"/>
    </source>
</evidence>
<evidence type="ECO:0000256" key="5">
    <source>
        <dbReference type="ARBA" id="ARBA00022771"/>
    </source>
</evidence>
<dbReference type="FunFam" id="3.30.40.10:FF:000008">
    <property type="entry name" value="Bromodomain containing 1, isoform CRA_a"/>
    <property type="match status" value="1"/>
</dbReference>
<evidence type="ECO:0000256" key="12">
    <source>
        <dbReference type="SAM" id="Coils"/>
    </source>
</evidence>
<evidence type="ECO:0000256" key="3">
    <source>
        <dbReference type="ARBA" id="ARBA00022723"/>
    </source>
</evidence>
<dbReference type="GO" id="GO:0008270">
    <property type="term" value="F:zinc ion binding"/>
    <property type="evidence" value="ECO:0007669"/>
    <property type="project" value="UniProtKB-KW"/>
</dbReference>